<evidence type="ECO:0000313" key="2">
    <source>
        <dbReference type="EMBL" id="ART31869.1"/>
    </source>
</evidence>
<evidence type="ECO:0000256" key="1">
    <source>
        <dbReference type="SAM" id="Phobius"/>
    </source>
</evidence>
<organism evidence="2">
    <name type="scientific">Utricularia reniformis</name>
    <dbReference type="NCBI Taxonomy" id="192314"/>
    <lineage>
        <taxon>Eukaryota</taxon>
        <taxon>Viridiplantae</taxon>
        <taxon>Streptophyta</taxon>
        <taxon>Embryophyta</taxon>
        <taxon>Tracheophyta</taxon>
        <taxon>Spermatophyta</taxon>
        <taxon>Magnoliopsida</taxon>
        <taxon>eudicotyledons</taxon>
        <taxon>Gunneridae</taxon>
        <taxon>Pentapetalae</taxon>
        <taxon>asterids</taxon>
        <taxon>lamiids</taxon>
        <taxon>Lamiales</taxon>
        <taxon>Lentibulariaceae</taxon>
        <taxon>Utricularia</taxon>
    </lineage>
</organism>
<dbReference type="EMBL" id="KY774314">
    <property type="protein sequence ID" value="ART31869.1"/>
    <property type="molecule type" value="Genomic_DNA"/>
</dbReference>
<feature type="transmembrane region" description="Helical" evidence="1">
    <location>
        <begin position="20"/>
        <end position="41"/>
    </location>
</feature>
<dbReference type="AlphaFoldDB" id="A0A1Y0B3E3"/>
<reference evidence="2" key="1">
    <citation type="submission" date="2017-03" db="EMBL/GenBank/DDBJ databases">
        <title>The mitochondrial genome of the carnivorous plant Utricularia reniformis (Lentibulariaceae): structure, comparative analysis and evolutionary landmarks.</title>
        <authorList>
            <person name="Silva S.R."/>
            <person name="Alvarenga D.O."/>
            <person name="Michael T.P."/>
            <person name="Miranda V.F.O."/>
            <person name="Varani A.M."/>
        </authorList>
    </citation>
    <scope>NUCLEOTIDE SEQUENCE</scope>
</reference>
<name>A0A1Y0B3E3_9LAMI</name>
<sequence length="45" mass="5183">MKHQVLPTSALRTTLLSHDLELLLASFCIFHFPLFPVLIYAPPQY</sequence>
<geneLocation type="mitochondrion" evidence="2"/>
<accession>A0A1Y0B3E3</accession>
<keyword evidence="2" id="KW-0496">Mitochondrion</keyword>
<keyword evidence="1" id="KW-0812">Transmembrane</keyword>
<keyword evidence="1" id="KW-0472">Membrane</keyword>
<protein>
    <submittedName>
        <fullName evidence="2">Uncharacterized protein</fullName>
    </submittedName>
</protein>
<gene>
    <name evidence="2" type="ORF">AEK19_MT1687</name>
</gene>
<proteinExistence type="predicted"/>
<keyword evidence="1" id="KW-1133">Transmembrane helix</keyword>